<comment type="caution">
    <text evidence="2">The sequence shown here is derived from an EMBL/GenBank/DDBJ whole genome shotgun (WGS) entry which is preliminary data.</text>
</comment>
<evidence type="ECO:0000256" key="1">
    <source>
        <dbReference type="SAM" id="MobiDB-lite"/>
    </source>
</evidence>
<reference evidence="2 3" key="1">
    <citation type="submission" date="2019-05" db="EMBL/GenBank/DDBJ databases">
        <title>Another draft genome of Portunus trituberculatus and its Hox gene families provides insights of decapod evolution.</title>
        <authorList>
            <person name="Jeong J.-H."/>
            <person name="Song I."/>
            <person name="Kim S."/>
            <person name="Choi T."/>
            <person name="Kim D."/>
            <person name="Ryu S."/>
            <person name="Kim W."/>
        </authorList>
    </citation>
    <scope>NUCLEOTIDE SEQUENCE [LARGE SCALE GENOMIC DNA]</scope>
    <source>
        <tissue evidence="2">Muscle</tissue>
    </source>
</reference>
<evidence type="ECO:0000313" key="2">
    <source>
        <dbReference type="EMBL" id="MPC99269.1"/>
    </source>
</evidence>
<sequence length="60" mass="6592">MFGISLHGWRAEGCKSDTRGLDHHSSDWQEGAGAPTHLRWDATEPLNPGQPSFLPPRPEG</sequence>
<gene>
    <name evidence="2" type="ORF">E2C01_094673</name>
</gene>
<evidence type="ECO:0000313" key="3">
    <source>
        <dbReference type="Proteomes" id="UP000324222"/>
    </source>
</evidence>
<proteinExistence type="predicted"/>
<protein>
    <submittedName>
        <fullName evidence="2">Uncharacterized protein</fullName>
    </submittedName>
</protein>
<accession>A0A5B7JWR8</accession>
<organism evidence="2 3">
    <name type="scientific">Portunus trituberculatus</name>
    <name type="common">Swimming crab</name>
    <name type="synonym">Neptunus trituberculatus</name>
    <dbReference type="NCBI Taxonomy" id="210409"/>
    <lineage>
        <taxon>Eukaryota</taxon>
        <taxon>Metazoa</taxon>
        <taxon>Ecdysozoa</taxon>
        <taxon>Arthropoda</taxon>
        <taxon>Crustacea</taxon>
        <taxon>Multicrustacea</taxon>
        <taxon>Malacostraca</taxon>
        <taxon>Eumalacostraca</taxon>
        <taxon>Eucarida</taxon>
        <taxon>Decapoda</taxon>
        <taxon>Pleocyemata</taxon>
        <taxon>Brachyura</taxon>
        <taxon>Eubrachyura</taxon>
        <taxon>Portunoidea</taxon>
        <taxon>Portunidae</taxon>
        <taxon>Portuninae</taxon>
        <taxon>Portunus</taxon>
    </lineage>
</organism>
<dbReference type="Proteomes" id="UP000324222">
    <property type="component" value="Unassembled WGS sequence"/>
</dbReference>
<name>A0A5B7JWR8_PORTR</name>
<feature type="compositionally biased region" description="Basic and acidic residues" evidence="1">
    <location>
        <begin position="13"/>
        <end position="27"/>
    </location>
</feature>
<dbReference type="EMBL" id="VSRR010117664">
    <property type="protein sequence ID" value="MPC99269.1"/>
    <property type="molecule type" value="Genomic_DNA"/>
</dbReference>
<keyword evidence="3" id="KW-1185">Reference proteome</keyword>
<dbReference type="AlphaFoldDB" id="A0A5B7JWR8"/>
<feature type="region of interest" description="Disordered" evidence="1">
    <location>
        <begin position="13"/>
        <end position="60"/>
    </location>
</feature>